<dbReference type="STRING" id="10195.A0A3M7Q8Q1"/>
<sequence length="256" mass="29861">NYSNEKFENSNQSKENQNQIMISYNSKSRPICLNIKKGLEKNGYKVWIDVESIYGSSLEAMANAIESSFCVLICITENYKESNFCRLEAEYCVQKNRPFIPLILQKGYRPNGWLGIILGTKIFIDFSKYDFEKALFEVNRNLSLIKSSLNKAEIETVKSDQTESNKIVTPQNKESIESDWNENQVEDWLRRVEIDQDIINDLIPCNGQILYQLYMILKWNPEFYYHSLKTPTLGSLTNLKNLAIFTNELKKLFENQ</sequence>
<proteinExistence type="predicted"/>
<keyword evidence="3" id="KW-1185">Reference proteome</keyword>
<dbReference type="PANTHER" id="PTHR46270:SF2">
    <property type="entry name" value="TIR DOMAIN-CONTAINING PROTEIN"/>
    <property type="match status" value="1"/>
</dbReference>
<protein>
    <recommendedName>
        <fullName evidence="1">TIR domain-containing protein</fullName>
    </recommendedName>
</protein>
<accession>A0A3M7Q8Q1</accession>
<gene>
    <name evidence="2" type="ORF">BpHYR1_034465</name>
</gene>
<dbReference type="SUPFAM" id="SSF52200">
    <property type="entry name" value="Toll/Interleukin receptor TIR domain"/>
    <property type="match status" value="1"/>
</dbReference>
<comment type="caution">
    <text evidence="2">The sequence shown here is derived from an EMBL/GenBank/DDBJ whole genome shotgun (WGS) entry which is preliminary data.</text>
</comment>
<dbReference type="OrthoDB" id="9978456at2759"/>
<dbReference type="AlphaFoldDB" id="A0A3M7Q8Q1"/>
<dbReference type="Gene3D" id="3.40.50.10140">
    <property type="entry name" value="Toll/interleukin-1 receptor homology (TIR) domain"/>
    <property type="match status" value="1"/>
</dbReference>
<feature type="non-terminal residue" evidence="2">
    <location>
        <position position="1"/>
    </location>
</feature>
<dbReference type="InterPro" id="IPR000157">
    <property type="entry name" value="TIR_dom"/>
</dbReference>
<dbReference type="PANTHER" id="PTHR46270">
    <property type="entry name" value="ARMADILLO-TYPE FOLD-RELATED"/>
    <property type="match status" value="1"/>
</dbReference>
<evidence type="ECO:0000313" key="3">
    <source>
        <dbReference type="Proteomes" id="UP000276133"/>
    </source>
</evidence>
<feature type="domain" description="TIR" evidence="1">
    <location>
        <begin position="20"/>
        <end position="133"/>
    </location>
</feature>
<evidence type="ECO:0000259" key="1">
    <source>
        <dbReference type="Pfam" id="PF13676"/>
    </source>
</evidence>
<organism evidence="2 3">
    <name type="scientific">Brachionus plicatilis</name>
    <name type="common">Marine rotifer</name>
    <name type="synonym">Brachionus muelleri</name>
    <dbReference type="NCBI Taxonomy" id="10195"/>
    <lineage>
        <taxon>Eukaryota</taxon>
        <taxon>Metazoa</taxon>
        <taxon>Spiralia</taxon>
        <taxon>Gnathifera</taxon>
        <taxon>Rotifera</taxon>
        <taxon>Eurotatoria</taxon>
        <taxon>Monogononta</taxon>
        <taxon>Pseudotrocha</taxon>
        <taxon>Ploima</taxon>
        <taxon>Brachionidae</taxon>
        <taxon>Brachionus</taxon>
    </lineage>
</organism>
<dbReference type="GO" id="GO:0007165">
    <property type="term" value="P:signal transduction"/>
    <property type="evidence" value="ECO:0007669"/>
    <property type="project" value="InterPro"/>
</dbReference>
<name>A0A3M7Q8Q1_BRAPC</name>
<dbReference type="Proteomes" id="UP000276133">
    <property type="component" value="Unassembled WGS sequence"/>
</dbReference>
<dbReference type="Pfam" id="PF13676">
    <property type="entry name" value="TIR_2"/>
    <property type="match status" value="1"/>
</dbReference>
<dbReference type="InterPro" id="IPR035897">
    <property type="entry name" value="Toll_tir_struct_dom_sf"/>
</dbReference>
<reference evidence="2 3" key="1">
    <citation type="journal article" date="2018" name="Sci. Rep.">
        <title>Genomic signatures of local adaptation to the degree of environmental predictability in rotifers.</title>
        <authorList>
            <person name="Franch-Gras L."/>
            <person name="Hahn C."/>
            <person name="Garcia-Roger E.M."/>
            <person name="Carmona M.J."/>
            <person name="Serra M."/>
            <person name="Gomez A."/>
        </authorList>
    </citation>
    <scope>NUCLEOTIDE SEQUENCE [LARGE SCALE GENOMIC DNA]</scope>
    <source>
        <strain evidence="2">HYR1</strain>
    </source>
</reference>
<evidence type="ECO:0000313" key="2">
    <source>
        <dbReference type="EMBL" id="RNA07786.1"/>
    </source>
</evidence>
<dbReference type="EMBL" id="REGN01006945">
    <property type="protein sequence ID" value="RNA07786.1"/>
    <property type="molecule type" value="Genomic_DNA"/>
</dbReference>